<accession>A0A1M7H0Z0</accession>
<evidence type="ECO:0000259" key="1">
    <source>
        <dbReference type="Pfam" id="PF12728"/>
    </source>
</evidence>
<reference evidence="2 3" key="1">
    <citation type="submission" date="2016-11" db="EMBL/GenBank/DDBJ databases">
        <authorList>
            <person name="Jaros S."/>
            <person name="Januszkiewicz K."/>
            <person name="Wedrychowicz H."/>
        </authorList>
    </citation>
    <scope>NUCLEOTIDE SEQUENCE [LARGE SCALE GENOMIC DNA]</scope>
    <source>
        <strain evidence="2 3">DSM 27406</strain>
    </source>
</reference>
<dbReference type="GO" id="GO:0003677">
    <property type="term" value="F:DNA binding"/>
    <property type="evidence" value="ECO:0007669"/>
    <property type="project" value="InterPro"/>
</dbReference>
<protein>
    <submittedName>
        <fullName evidence="2">DNA binding domain-containing protein, excisionase family</fullName>
    </submittedName>
</protein>
<name>A0A1M7H0Z0_9BACT</name>
<proteinExistence type="predicted"/>
<evidence type="ECO:0000313" key="2">
    <source>
        <dbReference type="EMBL" id="SHM21819.1"/>
    </source>
</evidence>
<dbReference type="Pfam" id="PF12728">
    <property type="entry name" value="HTH_17"/>
    <property type="match status" value="1"/>
</dbReference>
<evidence type="ECO:0000313" key="3">
    <source>
        <dbReference type="Proteomes" id="UP000184420"/>
    </source>
</evidence>
<sequence length="153" mass="17193">METILEKTSKRDQKIVKALEPKVAELSAQILNSKSEAVTLHFSGHGDGLEVPKSALMLFFTILEKMASNSSFAILFSGNDEEISTQQAAEILGVSRPFLVNLLEKGEIPFHKVGSHRRVKMEDLIKYEKKLKKARKESLDFLAEQAQKLKMGY</sequence>
<dbReference type="InterPro" id="IPR009061">
    <property type="entry name" value="DNA-bd_dom_put_sf"/>
</dbReference>
<dbReference type="InterPro" id="IPR041657">
    <property type="entry name" value="HTH_17"/>
</dbReference>
<dbReference type="Proteomes" id="UP000184420">
    <property type="component" value="Unassembled WGS sequence"/>
</dbReference>
<organism evidence="2 3">
    <name type="scientific">Chitinophaga jiangningensis</name>
    <dbReference type="NCBI Taxonomy" id="1419482"/>
    <lineage>
        <taxon>Bacteria</taxon>
        <taxon>Pseudomonadati</taxon>
        <taxon>Bacteroidota</taxon>
        <taxon>Chitinophagia</taxon>
        <taxon>Chitinophagales</taxon>
        <taxon>Chitinophagaceae</taxon>
        <taxon>Chitinophaga</taxon>
    </lineage>
</organism>
<dbReference type="STRING" id="1419482.SAMN05444266_10726"/>
<dbReference type="InterPro" id="IPR010093">
    <property type="entry name" value="SinI_DNA-bd"/>
</dbReference>
<dbReference type="EMBL" id="FRBL01000007">
    <property type="protein sequence ID" value="SHM21819.1"/>
    <property type="molecule type" value="Genomic_DNA"/>
</dbReference>
<dbReference type="AlphaFoldDB" id="A0A1M7H0Z0"/>
<dbReference type="SUPFAM" id="SSF46955">
    <property type="entry name" value="Putative DNA-binding domain"/>
    <property type="match status" value="1"/>
</dbReference>
<dbReference type="NCBIfam" id="TIGR01764">
    <property type="entry name" value="excise"/>
    <property type="match status" value="1"/>
</dbReference>
<gene>
    <name evidence="2" type="ORF">SAMN05444266_10726</name>
</gene>
<feature type="domain" description="Helix-turn-helix" evidence="1">
    <location>
        <begin position="84"/>
        <end position="127"/>
    </location>
</feature>
<keyword evidence="3" id="KW-1185">Reference proteome</keyword>
<dbReference type="OrthoDB" id="26212at2"/>
<dbReference type="RefSeq" id="WP_073083919.1">
    <property type="nucleotide sequence ID" value="NZ_FRBL01000007.1"/>
</dbReference>